<dbReference type="RefSeq" id="WP_144838550.1">
    <property type="nucleotide sequence ID" value="NZ_JBHTKI010000022.1"/>
</dbReference>
<dbReference type="InterPro" id="IPR036866">
    <property type="entry name" value="RibonucZ/Hydroxyglut_hydro"/>
</dbReference>
<dbReference type="PANTHER" id="PTHR42951:SF4">
    <property type="entry name" value="ACYL-COENZYME A THIOESTERASE MBLAC2"/>
    <property type="match status" value="1"/>
</dbReference>
<dbReference type="SMART" id="SM00849">
    <property type="entry name" value="Lactamase_B"/>
    <property type="match status" value="1"/>
</dbReference>
<protein>
    <submittedName>
        <fullName evidence="2">MBL fold metallo-hydrolase</fullName>
    </submittedName>
</protein>
<reference evidence="3" key="1">
    <citation type="journal article" date="2019" name="Int. J. Syst. Evol. Microbiol.">
        <title>The Global Catalogue of Microorganisms (GCM) 10K type strain sequencing project: providing services to taxonomists for standard genome sequencing and annotation.</title>
        <authorList>
            <consortium name="The Broad Institute Genomics Platform"/>
            <consortium name="The Broad Institute Genome Sequencing Center for Infectious Disease"/>
            <person name="Wu L."/>
            <person name="Ma J."/>
        </authorList>
    </citation>
    <scope>NUCLEOTIDE SEQUENCE [LARGE SCALE GENOMIC DNA]</scope>
    <source>
        <strain evidence="3">CCUG 56756</strain>
    </source>
</reference>
<organism evidence="2 3">
    <name type="scientific">Metaplanococcus flavidus</name>
    <dbReference type="NCBI Taxonomy" id="569883"/>
    <lineage>
        <taxon>Bacteria</taxon>
        <taxon>Bacillati</taxon>
        <taxon>Bacillota</taxon>
        <taxon>Bacilli</taxon>
        <taxon>Bacillales</taxon>
        <taxon>Caryophanaceae</taxon>
        <taxon>Metaplanococcus</taxon>
    </lineage>
</organism>
<name>A0ABW3LHI7_9BACL</name>
<sequence>MLNKVSDSVYYLSNQDDKERPALGLVCGDKYSLIIDAGNSPQHAKDFLAEIGKLDLPPVKYAVITHAHWDHFMGMNEFGATIIVNRRTNELLQEWQTFTYDDSSLEKYVSTNRMDAKCMEILKEEMPDRDSFKLDSPDIIFGNTLTIDLGNKKCIIEEITSTHTDDATIVYVPDEKVLFLGDSGYGKTTNSLFHIQQSLLVPMIEDIQKYDAEMSLLGHESICDSAEMDLYWKELKSASQAVISASLAKAEEKFRVENKREPSDNELFFIKAFVNDQIIQSQ</sequence>
<evidence type="ECO:0000259" key="1">
    <source>
        <dbReference type="SMART" id="SM00849"/>
    </source>
</evidence>
<feature type="domain" description="Metallo-beta-lactamase" evidence="1">
    <location>
        <begin position="20"/>
        <end position="219"/>
    </location>
</feature>
<dbReference type="InterPro" id="IPR001279">
    <property type="entry name" value="Metallo-B-lactamas"/>
</dbReference>
<gene>
    <name evidence="2" type="ORF">ACFQ1X_14395</name>
</gene>
<dbReference type="PANTHER" id="PTHR42951">
    <property type="entry name" value="METALLO-BETA-LACTAMASE DOMAIN-CONTAINING"/>
    <property type="match status" value="1"/>
</dbReference>
<comment type="caution">
    <text evidence="2">The sequence shown here is derived from an EMBL/GenBank/DDBJ whole genome shotgun (WGS) entry which is preliminary data.</text>
</comment>
<dbReference type="Gene3D" id="3.60.15.10">
    <property type="entry name" value="Ribonuclease Z/Hydroxyacylglutathione hydrolase-like"/>
    <property type="match status" value="1"/>
</dbReference>
<dbReference type="InterPro" id="IPR050855">
    <property type="entry name" value="NDM-1-like"/>
</dbReference>
<dbReference type="EMBL" id="JBHTKI010000022">
    <property type="protein sequence ID" value="MFD1032627.1"/>
    <property type="molecule type" value="Genomic_DNA"/>
</dbReference>
<proteinExistence type="predicted"/>
<evidence type="ECO:0000313" key="3">
    <source>
        <dbReference type="Proteomes" id="UP001597109"/>
    </source>
</evidence>
<evidence type="ECO:0000313" key="2">
    <source>
        <dbReference type="EMBL" id="MFD1032627.1"/>
    </source>
</evidence>
<dbReference type="Proteomes" id="UP001597109">
    <property type="component" value="Unassembled WGS sequence"/>
</dbReference>
<accession>A0ABW3LHI7</accession>
<dbReference type="SUPFAM" id="SSF56281">
    <property type="entry name" value="Metallo-hydrolase/oxidoreductase"/>
    <property type="match status" value="1"/>
</dbReference>
<dbReference type="Pfam" id="PF00753">
    <property type="entry name" value="Lactamase_B"/>
    <property type="match status" value="1"/>
</dbReference>
<keyword evidence="3" id="KW-1185">Reference proteome</keyword>